<dbReference type="InterPro" id="IPR001375">
    <property type="entry name" value="Peptidase_S9_cat"/>
</dbReference>
<dbReference type="Pfam" id="PF00326">
    <property type="entry name" value="Peptidase_S9"/>
    <property type="match status" value="1"/>
</dbReference>
<dbReference type="GO" id="GO:0004252">
    <property type="term" value="F:serine-type endopeptidase activity"/>
    <property type="evidence" value="ECO:0007669"/>
    <property type="project" value="InterPro"/>
</dbReference>
<protein>
    <submittedName>
        <fullName evidence="5">Prolyl oligopeptidase</fullName>
    </submittedName>
</protein>
<dbReference type="SUPFAM" id="SSF53474">
    <property type="entry name" value="alpha/beta-Hydrolases"/>
    <property type="match status" value="1"/>
</dbReference>
<feature type="chain" id="PRO_5018152123" evidence="2">
    <location>
        <begin position="25"/>
        <end position="634"/>
    </location>
</feature>
<feature type="domain" description="Peptidase S9A N-terminal" evidence="4">
    <location>
        <begin position="93"/>
        <end position="359"/>
    </location>
</feature>
<dbReference type="EMBL" id="REFJ01000001">
    <property type="protein sequence ID" value="RMA82543.1"/>
    <property type="molecule type" value="Genomic_DNA"/>
</dbReference>
<evidence type="ECO:0000256" key="1">
    <source>
        <dbReference type="ARBA" id="ARBA00022801"/>
    </source>
</evidence>
<dbReference type="PROSITE" id="PS51257">
    <property type="entry name" value="PROKAR_LIPOPROTEIN"/>
    <property type="match status" value="1"/>
</dbReference>
<evidence type="ECO:0000259" key="3">
    <source>
        <dbReference type="Pfam" id="PF00326"/>
    </source>
</evidence>
<gene>
    <name evidence="5" type="ORF">DFR27_0493</name>
</gene>
<keyword evidence="2" id="KW-0732">Signal</keyword>
<feature type="signal peptide" evidence="2">
    <location>
        <begin position="1"/>
        <end position="24"/>
    </location>
</feature>
<dbReference type="Proteomes" id="UP000267187">
    <property type="component" value="Unassembled WGS sequence"/>
</dbReference>
<evidence type="ECO:0000259" key="4">
    <source>
        <dbReference type="Pfam" id="PF02897"/>
    </source>
</evidence>
<evidence type="ECO:0000313" key="6">
    <source>
        <dbReference type="Proteomes" id="UP000267187"/>
    </source>
</evidence>
<dbReference type="Gene3D" id="2.120.10.30">
    <property type="entry name" value="TolB, C-terminal domain"/>
    <property type="match status" value="2"/>
</dbReference>
<proteinExistence type="predicted"/>
<dbReference type="Pfam" id="PF02897">
    <property type="entry name" value="Peptidase_S9_N"/>
    <property type="match status" value="1"/>
</dbReference>
<name>A0A3M0ABJ4_9GAMM</name>
<accession>A0A3M0ABJ4</accession>
<dbReference type="AlphaFoldDB" id="A0A3M0ABJ4"/>
<organism evidence="5 6">
    <name type="scientific">Umboniibacter marinipuniceus</name>
    <dbReference type="NCBI Taxonomy" id="569599"/>
    <lineage>
        <taxon>Bacteria</taxon>
        <taxon>Pseudomonadati</taxon>
        <taxon>Pseudomonadota</taxon>
        <taxon>Gammaproteobacteria</taxon>
        <taxon>Cellvibrionales</taxon>
        <taxon>Cellvibrionaceae</taxon>
        <taxon>Umboniibacter</taxon>
    </lineage>
</organism>
<evidence type="ECO:0000313" key="5">
    <source>
        <dbReference type="EMBL" id="RMA82543.1"/>
    </source>
</evidence>
<keyword evidence="1" id="KW-0378">Hydrolase</keyword>
<keyword evidence="6" id="KW-1185">Reference proteome</keyword>
<dbReference type="InterPro" id="IPR029058">
    <property type="entry name" value="AB_hydrolase_fold"/>
</dbReference>
<dbReference type="InterPro" id="IPR023302">
    <property type="entry name" value="Pept_S9A_N"/>
</dbReference>
<dbReference type="OrthoDB" id="9801421at2"/>
<dbReference type="PANTHER" id="PTHR42776:SF27">
    <property type="entry name" value="DIPEPTIDYL PEPTIDASE FAMILY MEMBER 6"/>
    <property type="match status" value="1"/>
</dbReference>
<feature type="domain" description="Peptidase S9 prolyl oligopeptidase catalytic" evidence="3">
    <location>
        <begin position="430"/>
        <end position="634"/>
    </location>
</feature>
<reference evidence="5 6" key="1">
    <citation type="submission" date="2018-10" db="EMBL/GenBank/DDBJ databases">
        <title>Genomic Encyclopedia of Type Strains, Phase IV (KMG-IV): sequencing the most valuable type-strain genomes for metagenomic binning, comparative biology and taxonomic classification.</title>
        <authorList>
            <person name="Goeker M."/>
        </authorList>
    </citation>
    <scope>NUCLEOTIDE SEQUENCE [LARGE SCALE GENOMIC DNA]</scope>
    <source>
        <strain evidence="5 6">DSM 25080</strain>
    </source>
</reference>
<dbReference type="PANTHER" id="PTHR42776">
    <property type="entry name" value="SERINE PEPTIDASE S9 FAMILY MEMBER"/>
    <property type="match status" value="1"/>
</dbReference>
<dbReference type="GO" id="GO:0006508">
    <property type="term" value="P:proteolysis"/>
    <property type="evidence" value="ECO:0007669"/>
    <property type="project" value="InterPro"/>
</dbReference>
<sequence>MSTYRATFLSVGLLSSLILGGCSSSEEPPQPTVDFATYSAEEFYQTTSQFGASINASADAVLTTSDASGVFNVYRQPLDGTPATQLSFSSTDAIMGISWFPEDDRILYSADNGGNELNHLFVLAEDGSVTDLTPGENLKASFMGWSDDKAFLYVATNERDPSSFDLYKVSLSGYQRELIFQNNESLSLEAVSPDGQFVAVVETLGNTDSALYLIEVSEEESRARKISEHEGEVNYSVFNFGPDSQSLYYSTNQHGEFVQAWRFDIPSLSHHVYYTADWDVTTIRFTGDGRYRVAAINEDAVTRVEIRDLEDDARVDIPNLPDGNLSGFQASADGQHMTFYVASDTSPANLYVYSAESESPVALSANLNPEIASENLVASEVVRFNSFDGLAIPGLLYKPVNASPNNRVPAVIWVHGGPGGQSRVGYNPMIQHLVNHGYAVFSVNNRGSSGYGKTFYHLDDLRHGEDDLQDIVFGKKHLQTLNWIDHDRIGIMGGSYGGYMTMAGMAFTDEFAVGINIFGVTNWERTLTSIPPWWESFKSYLYAEMGDPATDIERLRRISPLFHADQISRPVLVVQGANDPRVLQIESDEMVAAIRANGIPVEYVLFPDEGHGFRKKANRITASEAYLSFLNEYL</sequence>
<dbReference type="SUPFAM" id="SSF50993">
    <property type="entry name" value="Peptidase/esterase 'gauge' domain"/>
    <property type="match status" value="1"/>
</dbReference>
<dbReference type="Gene3D" id="3.40.50.1820">
    <property type="entry name" value="alpha/beta hydrolase"/>
    <property type="match status" value="1"/>
</dbReference>
<comment type="caution">
    <text evidence="5">The sequence shown here is derived from an EMBL/GenBank/DDBJ whole genome shotgun (WGS) entry which is preliminary data.</text>
</comment>
<evidence type="ECO:0000256" key="2">
    <source>
        <dbReference type="SAM" id="SignalP"/>
    </source>
</evidence>
<dbReference type="RefSeq" id="WP_121875867.1">
    <property type="nucleotide sequence ID" value="NZ_REFJ01000001.1"/>
</dbReference>
<dbReference type="InterPro" id="IPR011042">
    <property type="entry name" value="6-blade_b-propeller_TolB-like"/>
</dbReference>